<organism evidence="1 2">
    <name type="scientific">Caballeronia fortuita</name>
    <dbReference type="NCBI Taxonomy" id="1777138"/>
    <lineage>
        <taxon>Bacteria</taxon>
        <taxon>Pseudomonadati</taxon>
        <taxon>Pseudomonadota</taxon>
        <taxon>Betaproteobacteria</taxon>
        <taxon>Burkholderiales</taxon>
        <taxon>Burkholderiaceae</taxon>
        <taxon>Caballeronia</taxon>
    </lineage>
</organism>
<proteinExistence type="predicted"/>
<dbReference type="STRING" id="1777138.AWB77_04815"/>
<gene>
    <name evidence="1" type="ORF">AWB77_04815</name>
</gene>
<dbReference type="RefSeq" id="WP_061136900.1">
    <property type="nucleotide sequence ID" value="NZ_FCNX02000013.1"/>
</dbReference>
<reference evidence="1" key="1">
    <citation type="submission" date="2016-01" db="EMBL/GenBank/DDBJ databases">
        <authorList>
            <person name="Peeters C."/>
        </authorList>
    </citation>
    <scope>NUCLEOTIDE SEQUENCE</scope>
    <source>
        <strain evidence="1">LMG 29320</strain>
    </source>
</reference>
<dbReference type="EMBL" id="FCNX02000013">
    <property type="protein sequence ID" value="SAK88731.1"/>
    <property type="molecule type" value="Genomic_DNA"/>
</dbReference>
<keyword evidence="2" id="KW-1185">Reference proteome</keyword>
<dbReference type="AlphaFoldDB" id="A0A158D2M0"/>
<protein>
    <submittedName>
        <fullName evidence="1">Uncharacterized protein</fullName>
    </submittedName>
</protein>
<evidence type="ECO:0000313" key="2">
    <source>
        <dbReference type="Proteomes" id="UP000054903"/>
    </source>
</evidence>
<evidence type="ECO:0000313" key="1">
    <source>
        <dbReference type="EMBL" id="SAK88731.1"/>
    </source>
</evidence>
<accession>A0A158D2M0</accession>
<sequence length="172" mass="18740">MIGTDFTQLASDGKRAADSEYEVPNQYNEIYARIDQKSLALDERVPAHTMNSVFVALSGISAITQILTNDATSKDQGREPLSAYLTGGLHSAIQALADLSMHKIEEFADLAERRQSRARAAEKVLSSIKGMQHALDNIRSEVGNTAVQGSAFDNADQTLRAVKESVEEVCRV</sequence>
<dbReference type="Proteomes" id="UP000054903">
    <property type="component" value="Unassembled WGS sequence"/>
</dbReference>
<name>A0A158D2M0_9BURK</name>
<comment type="caution">
    <text evidence="1">The sequence shown here is derived from an EMBL/GenBank/DDBJ whole genome shotgun (WGS) entry which is preliminary data.</text>
</comment>